<reference evidence="2 3" key="1">
    <citation type="submission" date="2021-01" db="EMBL/GenBank/DDBJ databases">
        <title>Genomic Encyclopedia of Type Strains, Phase IV (KMG-IV): sequencing the most valuable type-strain genomes for metagenomic binning, comparative biology and taxonomic classification.</title>
        <authorList>
            <person name="Goeker M."/>
        </authorList>
    </citation>
    <scope>NUCLEOTIDE SEQUENCE [LARGE SCALE GENOMIC DNA]</scope>
    <source>
        <strain evidence="2 3">DSM 28236</strain>
    </source>
</reference>
<dbReference type="InterPro" id="IPR020372">
    <property type="entry name" value="Competence_ComGG"/>
</dbReference>
<keyword evidence="1" id="KW-0812">Transmembrane</keyword>
<evidence type="ECO:0000313" key="3">
    <source>
        <dbReference type="Proteomes" id="UP000808914"/>
    </source>
</evidence>
<name>A0ABS2Q3G0_9BACL</name>
<dbReference type="EMBL" id="JAFBER010000019">
    <property type="protein sequence ID" value="MBM7646350.1"/>
    <property type="molecule type" value="Genomic_DNA"/>
</dbReference>
<accession>A0ABS2Q3G0</accession>
<keyword evidence="1" id="KW-0472">Membrane</keyword>
<gene>
    <name evidence="2" type="ORF">JOD45_002578</name>
</gene>
<keyword evidence="1" id="KW-1133">Transmembrane helix</keyword>
<sequence>MKQQGFILPLAVIVVSIFTFFLLHVILISEIDRDFLRERISLFEFGELGQLARTDITAKITEKNVPKKGSMHYAAGDVKYRTRKINDDVVEVAMTLEKRAIKKKQTFHFDIKQGHIVKWEEGQ</sequence>
<dbReference type="Pfam" id="PF14173">
    <property type="entry name" value="ComGG"/>
    <property type="match status" value="1"/>
</dbReference>
<evidence type="ECO:0000256" key="1">
    <source>
        <dbReference type="SAM" id="Phobius"/>
    </source>
</evidence>
<dbReference type="RefSeq" id="WP_205004235.1">
    <property type="nucleotide sequence ID" value="NZ_JAFBER010000019.1"/>
</dbReference>
<dbReference type="Proteomes" id="UP000808914">
    <property type="component" value="Unassembled WGS sequence"/>
</dbReference>
<feature type="transmembrane region" description="Helical" evidence="1">
    <location>
        <begin position="6"/>
        <end position="29"/>
    </location>
</feature>
<proteinExistence type="predicted"/>
<protein>
    <recommendedName>
        <fullName evidence="4">Competence protein ComGG</fullName>
    </recommendedName>
</protein>
<evidence type="ECO:0000313" key="2">
    <source>
        <dbReference type="EMBL" id="MBM7646350.1"/>
    </source>
</evidence>
<keyword evidence="3" id="KW-1185">Reference proteome</keyword>
<comment type="caution">
    <text evidence="2">The sequence shown here is derived from an EMBL/GenBank/DDBJ whole genome shotgun (WGS) entry which is preliminary data.</text>
</comment>
<organism evidence="2 3">
    <name type="scientific">Scopulibacillus daqui</name>
    <dbReference type="NCBI Taxonomy" id="1469162"/>
    <lineage>
        <taxon>Bacteria</taxon>
        <taxon>Bacillati</taxon>
        <taxon>Bacillota</taxon>
        <taxon>Bacilli</taxon>
        <taxon>Bacillales</taxon>
        <taxon>Sporolactobacillaceae</taxon>
        <taxon>Scopulibacillus</taxon>
    </lineage>
</organism>
<evidence type="ECO:0008006" key="4">
    <source>
        <dbReference type="Google" id="ProtNLM"/>
    </source>
</evidence>